<keyword evidence="1 2" id="KW-0238">DNA-binding</keyword>
<evidence type="ECO:0000256" key="2">
    <source>
        <dbReference type="PROSITE-ProRule" id="PRU00335"/>
    </source>
</evidence>
<reference evidence="4 5" key="1">
    <citation type="submission" date="2022-10" db="EMBL/GenBank/DDBJ databases">
        <title>The complete genomes of actinobacterial strains from the NBC collection.</title>
        <authorList>
            <person name="Joergensen T.S."/>
            <person name="Alvarez Arevalo M."/>
            <person name="Sterndorff E.B."/>
            <person name="Faurdal D."/>
            <person name="Vuksanovic O."/>
            <person name="Mourched A.-S."/>
            <person name="Charusanti P."/>
            <person name="Shaw S."/>
            <person name="Blin K."/>
            <person name="Weber T."/>
        </authorList>
    </citation>
    <scope>NUCLEOTIDE SEQUENCE [LARGE SCALE GENOMIC DNA]</scope>
    <source>
        <strain evidence="4 5">NBC 01792</strain>
    </source>
</reference>
<feature type="domain" description="HTH tetR-type" evidence="3">
    <location>
        <begin position="14"/>
        <end position="74"/>
    </location>
</feature>
<dbReference type="SUPFAM" id="SSF46689">
    <property type="entry name" value="Homeodomain-like"/>
    <property type="match status" value="1"/>
</dbReference>
<dbReference type="EMBL" id="CP109083">
    <property type="protein sequence ID" value="WSB11021.1"/>
    <property type="molecule type" value="Genomic_DNA"/>
</dbReference>
<sequence length="217" mass="23787">MPDNASVRHPDPRERLRLRISRAATLLFLTGGTAATSGDRIAEEAGLSTRTIWRHFRNKESCAEPIALRGLDWELNTLRSWPPGTPLDAHIISEAAHFAPDQHDHFLRDFSLSARLVHLTRHEPALRIAWLMACDHAERELTAVLADRAGLPAHTPHLRVNAAAGAAALRILHERRSADPALRAGRDTPSAHASCTAAVLARVICPCPPDSTARPRP</sequence>
<dbReference type="PROSITE" id="PS50977">
    <property type="entry name" value="HTH_TETR_2"/>
    <property type="match status" value="1"/>
</dbReference>
<dbReference type="Pfam" id="PF00440">
    <property type="entry name" value="TetR_N"/>
    <property type="match status" value="1"/>
</dbReference>
<name>A0ABZ1F3M6_9ACTN</name>
<evidence type="ECO:0000256" key="1">
    <source>
        <dbReference type="ARBA" id="ARBA00023125"/>
    </source>
</evidence>
<dbReference type="InterPro" id="IPR009057">
    <property type="entry name" value="Homeodomain-like_sf"/>
</dbReference>
<keyword evidence="5" id="KW-1185">Reference proteome</keyword>
<gene>
    <name evidence="4" type="ORF">OG849_29130</name>
</gene>
<dbReference type="Proteomes" id="UP001356428">
    <property type="component" value="Chromosome"/>
</dbReference>
<feature type="DNA-binding region" description="H-T-H motif" evidence="2">
    <location>
        <begin position="37"/>
        <end position="56"/>
    </location>
</feature>
<dbReference type="RefSeq" id="WP_326702981.1">
    <property type="nucleotide sequence ID" value="NZ_CP109083.1"/>
</dbReference>
<dbReference type="Gene3D" id="1.10.357.10">
    <property type="entry name" value="Tetracycline Repressor, domain 2"/>
    <property type="match status" value="1"/>
</dbReference>
<protein>
    <submittedName>
        <fullName evidence="4">TetR/AcrR family transcriptional regulator</fullName>
    </submittedName>
</protein>
<accession>A0ABZ1F3M6</accession>
<proteinExistence type="predicted"/>
<organism evidence="4 5">
    <name type="scientific">Streptomyces cyaneofuscatus</name>
    <dbReference type="NCBI Taxonomy" id="66883"/>
    <lineage>
        <taxon>Bacteria</taxon>
        <taxon>Bacillati</taxon>
        <taxon>Actinomycetota</taxon>
        <taxon>Actinomycetes</taxon>
        <taxon>Kitasatosporales</taxon>
        <taxon>Streptomycetaceae</taxon>
        <taxon>Streptomyces</taxon>
    </lineage>
</organism>
<dbReference type="PRINTS" id="PR00455">
    <property type="entry name" value="HTHTETR"/>
</dbReference>
<evidence type="ECO:0000313" key="4">
    <source>
        <dbReference type="EMBL" id="WSB11021.1"/>
    </source>
</evidence>
<evidence type="ECO:0000313" key="5">
    <source>
        <dbReference type="Proteomes" id="UP001356428"/>
    </source>
</evidence>
<evidence type="ECO:0000259" key="3">
    <source>
        <dbReference type="PROSITE" id="PS50977"/>
    </source>
</evidence>
<dbReference type="InterPro" id="IPR001647">
    <property type="entry name" value="HTH_TetR"/>
</dbReference>